<keyword evidence="10" id="KW-1185">Reference proteome</keyword>
<protein>
    <recommendedName>
        <fullName evidence="6">Eukaryotic elongation factor 2 kinase</fullName>
        <ecNumber evidence="6">2.7.11.20</ecNumber>
    </recommendedName>
</protein>
<organism evidence="9 10">
    <name type="scientific">Ridgeia piscesae</name>
    <name type="common">Tubeworm</name>
    <dbReference type="NCBI Taxonomy" id="27915"/>
    <lineage>
        <taxon>Eukaryota</taxon>
        <taxon>Metazoa</taxon>
        <taxon>Spiralia</taxon>
        <taxon>Lophotrochozoa</taxon>
        <taxon>Annelida</taxon>
        <taxon>Polychaeta</taxon>
        <taxon>Sedentaria</taxon>
        <taxon>Canalipalpata</taxon>
        <taxon>Sabellida</taxon>
        <taxon>Siboglinidae</taxon>
        <taxon>Ridgeia</taxon>
    </lineage>
</organism>
<dbReference type="Pfam" id="PF02816">
    <property type="entry name" value="Alpha_kinase"/>
    <property type="match status" value="1"/>
</dbReference>
<dbReference type="GO" id="GO:0031037">
    <property type="term" value="P:myosin II filament disassembly"/>
    <property type="evidence" value="ECO:0007669"/>
    <property type="project" value="TreeGrafter"/>
</dbReference>
<dbReference type="SUPFAM" id="SSF81901">
    <property type="entry name" value="HCP-like"/>
    <property type="match status" value="1"/>
</dbReference>
<feature type="region of interest" description="Disordered" evidence="7">
    <location>
        <begin position="460"/>
        <end position="484"/>
    </location>
</feature>
<dbReference type="AlphaFoldDB" id="A0AAD9KV11"/>
<comment type="activity regulation">
    <text evidence="6">Undergoes calcium/calmodulin-dependent intramolecular autophosphorylation, and this results in it becoming partially calcium/calmodulin-independent.</text>
</comment>
<dbReference type="FunFam" id="3.20.200.10:FF:000002">
    <property type="entry name" value="Eukaryotic elongation factor 2 kinase"/>
    <property type="match status" value="1"/>
</dbReference>
<dbReference type="CDD" id="cd16967">
    <property type="entry name" value="Alpha_kinase_eEF2K"/>
    <property type="match status" value="1"/>
</dbReference>
<keyword evidence="3 6" id="KW-0547">Nucleotide-binding</keyword>
<comment type="catalytic activity">
    <reaction evidence="6">
        <text>[translation elongation factor 2] + ATP = [translation elongation factor 2]-phosphate + ADP + H(+)</text>
        <dbReference type="Rhea" id="RHEA:21436"/>
        <dbReference type="Rhea" id="RHEA-COMP:11268"/>
        <dbReference type="Rhea" id="RHEA-COMP:11269"/>
        <dbReference type="ChEBI" id="CHEBI:15378"/>
        <dbReference type="ChEBI" id="CHEBI:30616"/>
        <dbReference type="ChEBI" id="CHEBI:43176"/>
        <dbReference type="ChEBI" id="CHEBI:68546"/>
        <dbReference type="ChEBI" id="CHEBI:456216"/>
        <dbReference type="EC" id="2.7.11.20"/>
    </reaction>
</comment>
<evidence type="ECO:0000256" key="2">
    <source>
        <dbReference type="ARBA" id="ARBA00022679"/>
    </source>
</evidence>
<feature type="region of interest" description="Disordered" evidence="7">
    <location>
        <begin position="1"/>
        <end position="54"/>
    </location>
</feature>
<keyword evidence="1 6" id="KW-0723">Serine/threonine-protein kinase</keyword>
<evidence type="ECO:0000256" key="5">
    <source>
        <dbReference type="ARBA" id="ARBA00022840"/>
    </source>
</evidence>
<dbReference type="PANTHER" id="PTHR45992">
    <property type="entry name" value="EUKARYOTIC ELONGATION FACTOR 2 KINASE-RELATED"/>
    <property type="match status" value="1"/>
</dbReference>
<feature type="domain" description="Alpha-type protein kinase" evidence="8">
    <location>
        <begin position="142"/>
        <end position="351"/>
    </location>
</feature>
<sequence>MPSIKEDNVDDLDEFMMFPITDIDDDSEGDADDENENGDSESPSSTTNKNLNAFNGLNGLDGHCQPFRPLMTLKQRRRSKLGGRPSLKVHVNLERHDSGYEPGSDSPRANWLNALKKLRKLKDPWRAFRIEELPVETCTRYRYHALKKKWVIDRVQVKVEREPFNHGAMRACYRLKKLSSFSRCHDWKQAHNYVAKCYMEVVDKDVYFEDVKLQMDAKLWGEEYNRHNPPKKVDIFQMSVIEFHDRPGQPVFHLEHYIEGNYIKYNSNSGFVDEAFRLTPQAFSHFTFEQSGHKMIVVDIQGVGDLWTDPQIHTADGGDYGDGNLGTRGMALFFHSHVCNGICESLRLSKFDLASSESAQHKKFLKMQQNATTMVRGTEMCVSPSLHDSVDIGSFLKRHRTISSCSAVSEVSECSEEDRMRSMSTDDEPLSPHLVPSDEIELLFGSPVDVPVRCSRSRFLSGSEESGSSATLTESGLASSSGHDDLLSLEEERIRFQNIASEGARPSCVIHEMNMRNVENMKRIGDSILGQIHHDLAKYHEMGRFAMSDNEGGDLGAALFHEQHAADLGVKEAIATMAKIYLHMPRDILVNCTVDKTSENNNRGIDFMLLAAEAGDRLAMIYMAKAYQLGEGLGNKSNNRPRERSYKEAVRWYQQAVNMTNDDDAGEFDATMDDPIYQLLAAIAEMYAQGGYGLDVDPQTAGDYYNEAAEKAMEAMKGRLANKYYALSEEAYGMVEE</sequence>
<evidence type="ECO:0000256" key="4">
    <source>
        <dbReference type="ARBA" id="ARBA00022777"/>
    </source>
</evidence>
<dbReference type="Gene3D" id="1.25.40.10">
    <property type="entry name" value="Tetratricopeptide repeat domain"/>
    <property type="match status" value="1"/>
</dbReference>
<comment type="subunit">
    <text evidence="6">Monomer or homodimer.</text>
</comment>
<comment type="similarity">
    <text evidence="6">Belongs to the protein kinase superfamily. Alpha-type protein kinase family.</text>
</comment>
<gene>
    <name evidence="9" type="ORF">NP493_556g02049</name>
</gene>
<evidence type="ECO:0000259" key="8">
    <source>
        <dbReference type="PROSITE" id="PS51158"/>
    </source>
</evidence>
<dbReference type="InterPro" id="IPR047588">
    <property type="entry name" value="eEF2K_a_kinase_dom"/>
</dbReference>
<dbReference type="GO" id="GO:0004686">
    <property type="term" value="F:elongation factor-2 kinase activity"/>
    <property type="evidence" value="ECO:0007669"/>
    <property type="project" value="InterPro"/>
</dbReference>
<dbReference type="Proteomes" id="UP001209878">
    <property type="component" value="Unassembled WGS sequence"/>
</dbReference>
<dbReference type="EC" id="2.7.11.20" evidence="6"/>
<dbReference type="EMBL" id="JAODUO010000556">
    <property type="protein sequence ID" value="KAK2178188.1"/>
    <property type="molecule type" value="Genomic_DNA"/>
</dbReference>
<keyword evidence="4 6" id="KW-0418">Kinase</keyword>
<evidence type="ECO:0000313" key="9">
    <source>
        <dbReference type="EMBL" id="KAK2178188.1"/>
    </source>
</evidence>
<feature type="compositionally biased region" description="Polar residues" evidence="7">
    <location>
        <begin position="460"/>
        <end position="481"/>
    </location>
</feature>
<feature type="compositionally biased region" description="Acidic residues" evidence="7">
    <location>
        <begin position="22"/>
        <end position="39"/>
    </location>
</feature>
<keyword evidence="5 6" id="KW-0067">ATP-binding</keyword>
<dbReference type="Gene3D" id="3.30.200.20">
    <property type="entry name" value="Phosphorylase Kinase, domain 1"/>
    <property type="match status" value="2"/>
</dbReference>
<dbReference type="GO" id="GO:0005524">
    <property type="term" value="F:ATP binding"/>
    <property type="evidence" value="ECO:0007669"/>
    <property type="project" value="UniProtKB-KW"/>
</dbReference>
<keyword evidence="6" id="KW-0106">Calcium</keyword>
<name>A0AAD9KV11_RIDPI</name>
<proteinExistence type="inferred from homology"/>
<reference evidence="9" key="1">
    <citation type="journal article" date="2023" name="Mol. Biol. Evol.">
        <title>Third-Generation Sequencing Reveals the Adaptive Role of the Epigenome in Three Deep-Sea Polychaetes.</title>
        <authorList>
            <person name="Perez M."/>
            <person name="Aroh O."/>
            <person name="Sun Y."/>
            <person name="Lan Y."/>
            <person name="Juniper S.K."/>
            <person name="Young C.R."/>
            <person name="Angers B."/>
            <person name="Qian P.Y."/>
        </authorList>
    </citation>
    <scope>NUCLEOTIDE SEQUENCE</scope>
    <source>
        <strain evidence="9">R07B-5</strain>
    </source>
</reference>
<dbReference type="InterPro" id="IPR004166">
    <property type="entry name" value="a-kinase_dom"/>
</dbReference>
<dbReference type="PANTHER" id="PTHR45992:SF2">
    <property type="entry name" value="EUKARYOTIC ELONGATION FACTOR 2 KINASE"/>
    <property type="match status" value="1"/>
</dbReference>
<keyword evidence="2 6" id="KW-0808">Transferase</keyword>
<evidence type="ECO:0000256" key="7">
    <source>
        <dbReference type="SAM" id="MobiDB-lite"/>
    </source>
</evidence>
<dbReference type="Gene3D" id="3.20.200.10">
    <property type="entry name" value="MHCK/EF2 kinase"/>
    <property type="match status" value="1"/>
</dbReference>
<evidence type="ECO:0000313" key="10">
    <source>
        <dbReference type="Proteomes" id="UP001209878"/>
    </source>
</evidence>
<dbReference type="InterPro" id="IPR011009">
    <property type="entry name" value="Kinase-like_dom_sf"/>
</dbReference>
<accession>A0AAD9KV11</accession>
<evidence type="ECO:0000256" key="1">
    <source>
        <dbReference type="ARBA" id="ARBA00022527"/>
    </source>
</evidence>
<comment type="caution">
    <text evidence="9">The sequence shown here is derived from an EMBL/GenBank/DDBJ whole genome shotgun (WGS) entry which is preliminary data.</text>
</comment>
<dbReference type="SMART" id="SM00811">
    <property type="entry name" value="Alpha_kinase"/>
    <property type="match status" value="1"/>
</dbReference>
<dbReference type="InterPro" id="IPR011990">
    <property type="entry name" value="TPR-like_helical_dom_sf"/>
</dbReference>
<dbReference type="SUPFAM" id="SSF56112">
    <property type="entry name" value="Protein kinase-like (PK-like)"/>
    <property type="match status" value="1"/>
</dbReference>
<dbReference type="PROSITE" id="PS51158">
    <property type="entry name" value="ALPHA_KINASE"/>
    <property type="match status" value="1"/>
</dbReference>
<dbReference type="InterPro" id="IPR017400">
    <property type="entry name" value="eEF-2K"/>
</dbReference>
<dbReference type="GO" id="GO:1903013">
    <property type="term" value="P:response to differentiation-inducing factor 1"/>
    <property type="evidence" value="ECO:0007669"/>
    <property type="project" value="TreeGrafter"/>
</dbReference>
<evidence type="ECO:0000256" key="6">
    <source>
        <dbReference type="PIRNR" id="PIRNR038139"/>
    </source>
</evidence>
<dbReference type="InterPro" id="IPR051852">
    <property type="entry name" value="Alpha-type_PK"/>
</dbReference>
<keyword evidence="6" id="KW-0112">Calmodulin-binding</keyword>
<evidence type="ECO:0000256" key="3">
    <source>
        <dbReference type="ARBA" id="ARBA00022741"/>
    </source>
</evidence>
<dbReference type="PIRSF" id="PIRSF038139">
    <property type="entry name" value="Elongation_factor_2_kinase"/>
    <property type="match status" value="1"/>
</dbReference>